<protein>
    <submittedName>
        <fullName evidence="1">Uncharacterized protein</fullName>
    </submittedName>
</protein>
<organism evidence="1 2">
    <name type="scientific">Naganishia vaughanmartiniae</name>
    <dbReference type="NCBI Taxonomy" id="1424756"/>
    <lineage>
        <taxon>Eukaryota</taxon>
        <taxon>Fungi</taxon>
        <taxon>Dikarya</taxon>
        <taxon>Basidiomycota</taxon>
        <taxon>Agaricomycotina</taxon>
        <taxon>Tremellomycetes</taxon>
        <taxon>Filobasidiales</taxon>
        <taxon>Filobasidiaceae</taxon>
        <taxon>Naganishia</taxon>
    </lineage>
</organism>
<dbReference type="Proteomes" id="UP001243375">
    <property type="component" value="Unassembled WGS sequence"/>
</dbReference>
<keyword evidence="2" id="KW-1185">Reference proteome</keyword>
<comment type="caution">
    <text evidence="1">The sequence shown here is derived from an EMBL/GenBank/DDBJ whole genome shotgun (WGS) entry which is preliminary data.</text>
</comment>
<proteinExistence type="predicted"/>
<name>A0ACC2XAL6_9TREE</name>
<evidence type="ECO:0000313" key="1">
    <source>
        <dbReference type="EMBL" id="KAJ9120678.1"/>
    </source>
</evidence>
<accession>A0ACC2XAL6</accession>
<evidence type="ECO:0000313" key="2">
    <source>
        <dbReference type="Proteomes" id="UP001243375"/>
    </source>
</evidence>
<sequence>MNRTYSAESKEKPVISHVEDANGLQGIESGYPYQEGDLPVDNSIQHDAKFEKRVIRKVDIRLLLILGALYSIALIDRTNLSAARVAGMAKDLKLTIGERYSIATLVFFIPYIIFELPSNILLRKVGSRWLLGTIAVLWGAAMLGQSFVTDWKQLVAVRAILGFFESGFFPGCVFLISTWYTRWETQKRLATFYLLSMAISGFSNIICYGFALVPKAGILHTWRWIFFLFGIITIALGALGLLLIVDFPDKAKFLNEEERKFIIDRVNKDRGDGNADHLTGAKALRHLLDFRTWCFGLCFMSATLPSYAFAYFLPVILQGQGYSYKLTLFLSAPPYVVGAVYTFIIAFSSDKLRLRGVFVSLNALVTIVGCLLIGYVKNKDVKYFGAFLAIMGGQCNVPSVLAYQANNTITYSKKSVASAIVIGMGGVGGIMASTVYRQVDYPGYIKQLDMTDDASQARSTAAPATTGSTTPRPQLTLSPINAASFPELQRVAAVQIESFDPFPEFTDIVEPSTAEQPRLPFQERVDSLARRLEYKLREAGSYVGYKAENAEGEVVGIAYWMKPGERFKIYEPGNMSEAERARYAGYDMEKYSALYRAFQDKIDEVTEGRPTWYLEILAVSPYHQKQSIGSRLLDLHLSNMQPDHLAWLESSPAGKRLYVSRGFEDVGDVVAEGWADGFPAMRRNPQ</sequence>
<dbReference type="EMBL" id="JASBWU010000006">
    <property type="protein sequence ID" value="KAJ9120678.1"/>
    <property type="molecule type" value="Genomic_DNA"/>
</dbReference>
<reference evidence="1" key="1">
    <citation type="submission" date="2023-04" db="EMBL/GenBank/DDBJ databases">
        <title>Draft Genome sequencing of Naganishia species isolated from polar environments using Oxford Nanopore Technology.</title>
        <authorList>
            <person name="Leo P."/>
            <person name="Venkateswaran K."/>
        </authorList>
    </citation>
    <scope>NUCLEOTIDE SEQUENCE</scope>
    <source>
        <strain evidence="1">MNA-CCFEE 5425</strain>
    </source>
</reference>
<gene>
    <name evidence="1" type="ORF">QFC22_002609</name>
</gene>